<comment type="caution">
    <text evidence="2">The sequence shown here is derived from an EMBL/GenBank/DDBJ whole genome shotgun (WGS) entry which is preliminary data.</text>
</comment>
<protein>
    <submittedName>
        <fullName evidence="2">Uncharacterized small protein (DUF1192 family)</fullName>
    </submittedName>
</protein>
<name>A0ABU2ALE3_9ACTN</name>
<evidence type="ECO:0000313" key="2">
    <source>
        <dbReference type="EMBL" id="MDR7336798.1"/>
    </source>
</evidence>
<keyword evidence="3" id="KW-1185">Reference proteome</keyword>
<proteinExistence type="predicted"/>
<reference evidence="2 3" key="1">
    <citation type="submission" date="2023-07" db="EMBL/GenBank/DDBJ databases">
        <title>Sequencing the genomes of 1000 actinobacteria strains.</title>
        <authorList>
            <person name="Klenk H.-P."/>
        </authorList>
    </citation>
    <scope>NUCLEOTIDE SEQUENCE [LARGE SCALE GENOMIC DNA]</scope>
    <source>
        <strain evidence="2 3">DSM 44724</strain>
    </source>
</reference>
<keyword evidence="1" id="KW-0812">Transmembrane</keyword>
<keyword evidence="1" id="KW-1133">Transmembrane helix</keyword>
<dbReference type="EMBL" id="JAVDYD010000001">
    <property type="protein sequence ID" value="MDR7336798.1"/>
    <property type="molecule type" value="Genomic_DNA"/>
</dbReference>
<organism evidence="2 3">
    <name type="scientific">Glycomyces lechevalierae</name>
    <dbReference type="NCBI Taxonomy" id="256034"/>
    <lineage>
        <taxon>Bacteria</taxon>
        <taxon>Bacillati</taxon>
        <taxon>Actinomycetota</taxon>
        <taxon>Actinomycetes</taxon>
        <taxon>Glycomycetales</taxon>
        <taxon>Glycomycetaceae</taxon>
        <taxon>Glycomyces</taxon>
    </lineage>
</organism>
<sequence>MNPTIIPQQMKIPYVVTTTLPHVGAELVVLPAEREIPNDWDDVAFLQALHYDGSICTSTCRCVDLDDRTKIRRGEELHVGEWTWYGGDASWLVGWRRICPTAEEQRLTKRIELLDEDLEHEAGMHHLTKEALAELTDRIARLRASIRRSTTKNRELKVARAQRTAALVLTAVALLIAAAALTF</sequence>
<evidence type="ECO:0000256" key="1">
    <source>
        <dbReference type="SAM" id="Phobius"/>
    </source>
</evidence>
<keyword evidence="1" id="KW-0472">Membrane</keyword>
<accession>A0ABU2ALE3</accession>
<evidence type="ECO:0000313" key="3">
    <source>
        <dbReference type="Proteomes" id="UP001183604"/>
    </source>
</evidence>
<gene>
    <name evidence="2" type="ORF">J2S69_000517</name>
</gene>
<feature type="transmembrane region" description="Helical" evidence="1">
    <location>
        <begin position="164"/>
        <end position="182"/>
    </location>
</feature>
<dbReference type="Proteomes" id="UP001183604">
    <property type="component" value="Unassembled WGS sequence"/>
</dbReference>
<dbReference type="RefSeq" id="WP_310283750.1">
    <property type="nucleotide sequence ID" value="NZ_BAAAOM010000002.1"/>
</dbReference>